<dbReference type="InterPro" id="IPR043171">
    <property type="entry name" value="Ap4A_phos1/2-like"/>
</dbReference>
<evidence type="ECO:0000313" key="4">
    <source>
        <dbReference type="Proteomes" id="UP000289323"/>
    </source>
</evidence>
<feature type="compositionally biased region" description="Basic and acidic residues" evidence="1">
    <location>
        <begin position="10"/>
        <end position="22"/>
    </location>
</feature>
<sequence length="579" mass="63905">MTRTRGAPQRPDRATRPGEEANRGAPGLRDFNTIANTMNTGYSGYSTADLHRSNAPGVGTSQYPPAAAAARPAPPTPQPPPTAPVSPTTSEPSSRATARTIVPERKLFLENHHDEDEDGDDDDLASSSAPPAAAGGPDDLVGDETATLAEYPYSIYNHGTWTAEDDKTLIQARTRGQNWAELQRAHFPGKTANACRKRYERLVERRGIYDYSGRRLEIIANEYMGMRRDIWSGLADRVGMKWEVVEALCMGVGLRTIQSNARSYTNRARRESKLEQKTRESQAEATDTMEKLDERQLLEKFDRLVEQGLVVYNQNYRLINLSDQGFSFQFRVLSSLANKPQAPRGDKETASLPQADQPGCRPGSDIDVSGFEVAVIGDSHLVAANKFPAARPHFLILTQDGFRRQHEPLDLQDLAAACQVLSALESRHLLLFNCGIDSGCSRMHKHMQVLPAPDPQAFALWPDEDAPVVPFRFFRRRFQDGLPTPDVLLGIYQGLVRQAGRAVNGATGRGQEVVAHNVVMNRNWLVVIPRRAAGWAGAETNAAGMLGMVWVHSEEKMEAWLERGPANVLARIGIPSNGR</sequence>
<organism evidence="3 4">
    <name type="scientific">Thermothielavioides terrestris</name>
    <dbReference type="NCBI Taxonomy" id="2587410"/>
    <lineage>
        <taxon>Eukaryota</taxon>
        <taxon>Fungi</taxon>
        <taxon>Dikarya</taxon>
        <taxon>Ascomycota</taxon>
        <taxon>Pezizomycotina</taxon>
        <taxon>Sordariomycetes</taxon>
        <taxon>Sordariomycetidae</taxon>
        <taxon>Sordariales</taxon>
        <taxon>Chaetomiaceae</taxon>
        <taxon>Thermothielavioides</taxon>
    </lineage>
</organism>
<feature type="compositionally biased region" description="Pro residues" evidence="1">
    <location>
        <begin position="72"/>
        <end position="84"/>
    </location>
</feature>
<gene>
    <name evidence="3" type="ORF">TT172_LOCUS5448</name>
</gene>
<evidence type="ECO:0000256" key="1">
    <source>
        <dbReference type="SAM" id="MobiDB-lite"/>
    </source>
</evidence>
<feature type="region of interest" description="Disordered" evidence="1">
    <location>
        <begin position="266"/>
        <end position="288"/>
    </location>
</feature>
<dbReference type="InterPro" id="IPR045759">
    <property type="entry name" value="Ap4A_phos1/2_N"/>
</dbReference>
<dbReference type="Gene3D" id="1.10.10.60">
    <property type="entry name" value="Homeodomain-like"/>
    <property type="match status" value="1"/>
</dbReference>
<dbReference type="InterPro" id="IPR009163">
    <property type="entry name" value="Ap4A_phos1/2"/>
</dbReference>
<dbReference type="AlphaFoldDB" id="A0A446BKL8"/>
<dbReference type="SUPFAM" id="SSF54197">
    <property type="entry name" value="HIT-like"/>
    <property type="match status" value="1"/>
</dbReference>
<feature type="compositionally biased region" description="Acidic residues" evidence="1">
    <location>
        <begin position="115"/>
        <end position="124"/>
    </location>
</feature>
<dbReference type="InterPro" id="IPR036265">
    <property type="entry name" value="HIT-like_sf"/>
</dbReference>
<dbReference type="GO" id="GO:0005524">
    <property type="term" value="F:ATP binding"/>
    <property type="evidence" value="ECO:0007669"/>
    <property type="project" value="InterPro"/>
</dbReference>
<dbReference type="Pfam" id="PF19327">
    <property type="entry name" value="Ap4A_phos_N"/>
    <property type="match status" value="1"/>
</dbReference>
<reference evidence="3 4" key="1">
    <citation type="submission" date="2018-04" db="EMBL/GenBank/DDBJ databases">
        <authorList>
            <person name="Huttner S."/>
            <person name="Dainat J."/>
        </authorList>
    </citation>
    <scope>NUCLEOTIDE SEQUENCE [LARGE SCALE GENOMIC DNA]</scope>
</reference>
<dbReference type="Proteomes" id="UP000289323">
    <property type="component" value="Unassembled WGS sequence"/>
</dbReference>
<feature type="compositionally biased region" description="Basic and acidic residues" evidence="1">
    <location>
        <begin position="102"/>
        <end position="114"/>
    </location>
</feature>
<dbReference type="CDD" id="cd00167">
    <property type="entry name" value="SANT"/>
    <property type="match status" value="1"/>
</dbReference>
<feature type="domain" description="Myb-like" evidence="2">
    <location>
        <begin position="159"/>
        <end position="203"/>
    </location>
</feature>
<proteinExistence type="predicted"/>
<dbReference type="PANTHER" id="PTHR38420:SF1">
    <property type="entry name" value="PUTATIVE (AFU_ORTHOLOGUE AFUA_5G14690)-RELATED"/>
    <property type="match status" value="1"/>
</dbReference>
<feature type="region of interest" description="Disordered" evidence="1">
    <location>
        <begin position="339"/>
        <end position="363"/>
    </location>
</feature>
<dbReference type="Gene3D" id="3.30.428.70">
    <property type="match status" value="1"/>
</dbReference>
<feature type="compositionally biased region" description="Low complexity" evidence="1">
    <location>
        <begin position="125"/>
        <end position="139"/>
    </location>
</feature>
<dbReference type="SUPFAM" id="SSF46689">
    <property type="entry name" value="Homeodomain-like"/>
    <property type="match status" value="1"/>
</dbReference>
<feature type="compositionally biased region" description="Basic and acidic residues" evidence="1">
    <location>
        <begin position="268"/>
        <end position="288"/>
    </location>
</feature>
<dbReference type="InterPro" id="IPR001005">
    <property type="entry name" value="SANT/Myb"/>
</dbReference>
<dbReference type="InterPro" id="IPR019200">
    <property type="entry name" value="ATP_adenylylTrfase_C"/>
</dbReference>
<dbReference type="InterPro" id="IPR009057">
    <property type="entry name" value="Homeodomain-like_sf"/>
</dbReference>
<dbReference type="Pfam" id="PF00249">
    <property type="entry name" value="Myb_DNA-binding"/>
    <property type="match status" value="1"/>
</dbReference>
<dbReference type="SMART" id="SM00717">
    <property type="entry name" value="SANT"/>
    <property type="match status" value="1"/>
</dbReference>
<accession>A0A446BKL8</accession>
<feature type="compositionally biased region" description="Low complexity" evidence="1">
    <location>
        <begin position="85"/>
        <end position="94"/>
    </location>
</feature>
<dbReference type="Pfam" id="PF09830">
    <property type="entry name" value="ATP_transf"/>
    <property type="match status" value="1"/>
</dbReference>
<dbReference type="PANTHER" id="PTHR38420">
    <property type="entry name" value="AP-4-A PHOSPHORYLASE II"/>
    <property type="match status" value="1"/>
</dbReference>
<dbReference type="GO" id="GO:0003877">
    <property type="term" value="F:ATP:ADP adenylyltransferase activity"/>
    <property type="evidence" value="ECO:0007669"/>
    <property type="project" value="InterPro"/>
</dbReference>
<name>A0A446BKL8_9PEZI</name>
<evidence type="ECO:0000313" key="3">
    <source>
        <dbReference type="EMBL" id="SPQ23029.1"/>
    </source>
</evidence>
<dbReference type="GO" id="GO:0009117">
    <property type="term" value="P:nucleotide metabolic process"/>
    <property type="evidence" value="ECO:0007669"/>
    <property type="project" value="InterPro"/>
</dbReference>
<dbReference type="PROSITE" id="PS50090">
    <property type="entry name" value="MYB_LIKE"/>
    <property type="match status" value="1"/>
</dbReference>
<feature type="compositionally biased region" description="Polar residues" evidence="1">
    <location>
        <begin position="33"/>
        <end position="46"/>
    </location>
</feature>
<feature type="region of interest" description="Disordered" evidence="1">
    <location>
        <begin position="1"/>
        <end position="143"/>
    </location>
</feature>
<protein>
    <submittedName>
        <fullName evidence="3">67ad87c7-ebf6-4c05-8878-b7e178aaa5bc</fullName>
    </submittedName>
</protein>
<dbReference type="EMBL" id="OUUZ01000009">
    <property type="protein sequence ID" value="SPQ23029.1"/>
    <property type="molecule type" value="Genomic_DNA"/>
</dbReference>
<evidence type="ECO:0000259" key="2">
    <source>
        <dbReference type="PROSITE" id="PS50090"/>
    </source>
</evidence>